<accession>A0ABX1PEU6</accession>
<dbReference type="EMBL" id="QMEB01000379">
    <property type="protein sequence ID" value="NMG23022.1"/>
    <property type="molecule type" value="Genomic_DNA"/>
</dbReference>
<feature type="transmembrane region" description="Helical" evidence="5">
    <location>
        <begin position="201"/>
        <end position="221"/>
    </location>
</feature>
<evidence type="ECO:0000256" key="4">
    <source>
        <dbReference type="ARBA" id="ARBA00023136"/>
    </source>
</evidence>
<keyword evidence="4 5" id="KW-0472">Membrane</keyword>
<dbReference type="InterPro" id="IPR039020">
    <property type="entry name" value="PaxB-like"/>
</dbReference>
<dbReference type="Pfam" id="PF25129">
    <property type="entry name" value="Pyr4-TMTC"/>
    <property type="match status" value="1"/>
</dbReference>
<proteinExistence type="predicted"/>
<evidence type="ECO:0000256" key="1">
    <source>
        <dbReference type="ARBA" id="ARBA00004141"/>
    </source>
</evidence>
<dbReference type="Proteomes" id="UP000718564">
    <property type="component" value="Unassembled WGS sequence"/>
</dbReference>
<evidence type="ECO:0000313" key="7">
    <source>
        <dbReference type="Proteomes" id="UP000718564"/>
    </source>
</evidence>
<dbReference type="PANTHER" id="PTHR42038">
    <property type="match status" value="1"/>
</dbReference>
<feature type="transmembrane region" description="Helical" evidence="5">
    <location>
        <begin position="60"/>
        <end position="83"/>
    </location>
</feature>
<organism evidence="6 7">
    <name type="scientific">Brasilonema bromeliae SPC951</name>
    <dbReference type="NCBI Taxonomy" id="385972"/>
    <lineage>
        <taxon>Bacteria</taxon>
        <taxon>Bacillati</taxon>
        <taxon>Cyanobacteriota</taxon>
        <taxon>Cyanophyceae</taxon>
        <taxon>Nostocales</taxon>
        <taxon>Scytonemataceae</taxon>
        <taxon>Brasilonema</taxon>
        <taxon>Bromeliae group (in: Brasilonema)</taxon>
    </lineage>
</organism>
<feature type="transmembrane region" description="Helical" evidence="5">
    <location>
        <begin position="95"/>
        <end position="117"/>
    </location>
</feature>
<comment type="caution">
    <text evidence="6">The sequence shown here is derived from an EMBL/GenBank/DDBJ whole genome shotgun (WGS) entry which is preliminary data.</text>
</comment>
<keyword evidence="7" id="KW-1185">Reference proteome</keyword>
<evidence type="ECO:0000256" key="5">
    <source>
        <dbReference type="SAM" id="Phobius"/>
    </source>
</evidence>
<gene>
    <name evidence="6" type="ORF">DP116_27815</name>
</gene>
<protein>
    <submittedName>
        <fullName evidence="6">Uncharacterized protein</fullName>
    </submittedName>
</protein>
<evidence type="ECO:0000313" key="6">
    <source>
        <dbReference type="EMBL" id="NMG23022.1"/>
    </source>
</evidence>
<dbReference type="RefSeq" id="WP_169158189.1">
    <property type="nucleotide sequence ID" value="NZ_CAWPJE010000410.1"/>
</dbReference>
<reference evidence="6 7" key="1">
    <citation type="submission" date="2018-06" db="EMBL/GenBank/DDBJ databases">
        <title>Comparative genomics of Brasilonema spp. strains.</title>
        <authorList>
            <person name="Alvarenga D.O."/>
            <person name="Fiore M.F."/>
            <person name="Varani A.M."/>
        </authorList>
    </citation>
    <scope>NUCLEOTIDE SEQUENCE [LARGE SCALE GENOMIC DNA]</scope>
    <source>
        <strain evidence="6 7">SPC951</strain>
    </source>
</reference>
<sequence>MTTGATLNSICDIAWVFTYVAIVWRGFKDRSLGMPMVALSANISWEAIYSFIYIPPSNALLYASIAWFLFDIPIVWQCLLYGYKDFPPQITKNNFRLIFLAAIAIAFPIVFGVASELNDTKGVYTGFGQNCMMSILFVCMLLRRNDISGQSIYIAIYKWFATLFAFLGSSFDAPGDVNKILNLQTLLTEIFVDNTYPTTPLIKILYATTFIFDVLYIILLYRKCTENKINPWARY</sequence>
<feature type="transmembrane region" description="Helical" evidence="5">
    <location>
        <begin position="123"/>
        <end position="142"/>
    </location>
</feature>
<keyword evidence="3 5" id="KW-1133">Transmembrane helix</keyword>
<dbReference type="PANTHER" id="PTHR42038:SF2">
    <property type="entry name" value="TERPENE CYCLASE AUSL"/>
    <property type="match status" value="1"/>
</dbReference>
<feature type="transmembrane region" description="Helical" evidence="5">
    <location>
        <begin position="6"/>
        <end position="24"/>
    </location>
</feature>
<evidence type="ECO:0000256" key="3">
    <source>
        <dbReference type="ARBA" id="ARBA00022989"/>
    </source>
</evidence>
<comment type="subcellular location">
    <subcellularLocation>
        <location evidence="1">Membrane</location>
        <topology evidence="1">Multi-pass membrane protein</topology>
    </subcellularLocation>
</comment>
<feature type="transmembrane region" description="Helical" evidence="5">
    <location>
        <begin position="154"/>
        <end position="171"/>
    </location>
</feature>
<evidence type="ECO:0000256" key="2">
    <source>
        <dbReference type="ARBA" id="ARBA00022692"/>
    </source>
</evidence>
<keyword evidence="2 5" id="KW-0812">Transmembrane</keyword>
<name>A0ABX1PEU6_9CYAN</name>